<dbReference type="InterPro" id="IPR050447">
    <property type="entry name" value="Erg6_SMT_methyltransf"/>
</dbReference>
<dbReference type="EMBL" id="JAFCNB010000003">
    <property type="protein sequence ID" value="MBP2703604.1"/>
    <property type="molecule type" value="Genomic_DNA"/>
</dbReference>
<dbReference type="RefSeq" id="WP_210154905.1">
    <property type="nucleotide sequence ID" value="NZ_JAFCNB010000003.1"/>
</dbReference>
<dbReference type="AlphaFoldDB" id="A0A941APD7"/>
<comment type="caution">
    <text evidence="3">The sequence shown here is derived from an EMBL/GenBank/DDBJ whole genome shotgun (WGS) entry which is preliminary data.</text>
</comment>
<dbReference type="SUPFAM" id="SSF53335">
    <property type="entry name" value="S-adenosyl-L-methionine-dependent methyltransferases"/>
    <property type="match status" value="1"/>
</dbReference>
<proteinExistence type="predicted"/>
<protein>
    <submittedName>
        <fullName evidence="3">Class I SAM-dependent methyltransferase</fullName>
    </submittedName>
</protein>
<evidence type="ECO:0000259" key="2">
    <source>
        <dbReference type="Pfam" id="PF08241"/>
    </source>
</evidence>
<keyword evidence="3" id="KW-0489">Methyltransferase</keyword>
<accession>A0A941APD7</accession>
<evidence type="ECO:0000313" key="4">
    <source>
        <dbReference type="Proteomes" id="UP000674234"/>
    </source>
</evidence>
<dbReference type="GO" id="GO:0032259">
    <property type="term" value="P:methylation"/>
    <property type="evidence" value="ECO:0007669"/>
    <property type="project" value="UniProtKB-KW"/>
</dbReference>
<name>A0A941APD7_9ACTN</name>
<dbReference type="GO" id="GO:0008757">
    <property type="term" value="F:S-adenosylmethionine-dependent methyltransferase activity"/>
    <property type="evidence" value="ECO:0007669"/>
    <property type="project" value="InterPro"/>
</dbReference>
<keyword evidence="1" id="KW-0808">Transferase</keyword>
<gene>
    <name evidence="3" type="ORF">JOL79_07295</name>
</gene>
<evidence type="ECO:0000313" key="3">
    <source>
        <dbReference type="EMBL" id="MBP2703604.1"/>
    </source>
</evidence>
<sequence>MENNTRHAQSQAPRMEGATARWYARQRGSAPQMAAVRRQAAELTAALPSGAAILEIAPGPGYLAVEMARLGFTVTALDLSRTFLEIGAGNARLAGVSIDFRHGDAADLPLGDDSFDLIVCQAAFKNFGRPVDALDEMHRVLRPGRSAVIQDMNRDATNADIDEEVERMGLSPLNSVMTKVPLRALRRRAYSRGRFERIAADSAFPTWSIRADGITLEVHLIKDATA</sequence>
<keyword evidence="4" id="KW-1185">Reference proteome</keyword>
<evidence type="ECO:0000256" key="1">
    <source>
        <dbReference type="ARBA" id="ARBA00022679"/>
    </source>
</evidence>
<feature type="domain" description="Methyltransferase type 11" evidence="2">
    <location>
        <begin position="54"/>
        <end position="144"/>
    </location>
</feature>
<dbReference type="InterPro" id="IPR013216">
    <property type="entry name" value="Methyltransf_11"/>
</dbReference>
<dbReference type="Pfam" id="PF08241">
    <property type="entry name" value="Methyltransf_11"/>
    <property type="match status" value="1"/>
</dbReference>
<reference evidence="3" key="1">
    <citation type="submission" date="2021-02" db="EMBL/GenBank/DDBJ databases">
        <title>Draft genome sequence of Microbispora sp. RL4-1S isolated from rice leaves in Thailand.</title>
        <authorList>
            <person name="Muangham S."/>
            <person name="Duangmal K."/>
        </authorList>
    </citation>
    <scope>NUCLEOTIDE SEQUENCE</scope>
    <source>
        <strain evidence="3">RL4-1S</strain>
    </source>
</reference>
<dbReference type="InterPro" id="IPR029063">
    <property type="entry name" value="SAM-dependent_MTases_sf"/>
</dbReference>
<dbReference type="Proteomes" id="UP000674234">
    <property type="component" value="Unassembled WGS sequence"/>
</dbReference>
<organism evidence="3 4">
    <name type="scientific">Microbispora oryzae</name>
    <dbReference type="NCBI Taxonomy" id="2806554"/>
    <lineage>
        <taxon>Bacteria</taxon>
        <taxon>Bacillati</taxon>
        <taxon>Actinomycetota</taxon>
        <taxon>Actinomycetes</taxon>
        <taxon>Streptosporangiales</taxon>
        <taxon>Streptosporangiaceae</taxon>
        <taxon>Microbispora</taxon>
    </lineage>
</organism>
<dbReference type="PANTHER" id="PTHR44068">
    <property type="entry name" value="ZGC:194242"/>
    <property type="match status" value="1"/>
</dbReference>
<dbReference type="Gene3D" id="3.40.50.150">
    <property type="entry name" value="Vaccinia Virus protein VP39"/>
    <property type="match status" value="1"/>
</dbReference>
<dbReference type="PANTHER" id="PTHR44068:SF11">
    <property type="entry name" value="GERANYL DIPHOSPHATE 2-C-METHYLTRANSFERASE"/>
    <property type="match status" value="1"/>
</dbReference>
<dbReference type="CDD" id="cd02440">
    <property type="entry name" value="AdoMet_MTases"/>
    <property type="match status" value="1"/>
</dbReference>